<dbReference type="InterPro" id="IPR001647">
    <property type="entry name" value="HTH_TetR"/>
</dbReference>
<dbReference type="Pfam" id="PF00440">
    <property type="entry name" value="TetR_N"/>
    <property type="match status" value="1"/>
</dbReference>
<dbReference type="SUPFAM" id="SSF46689">
    <property type="entry name" value="Homeodomain-like"/>
    <property type="match status" value="1"/>
</dbReference>
<evidence type="ECO:0000256" key="2">
    <source>
        <dbReference type="ARBA" id="ARBA00023125"/>
    </source>
</evidence>
<protein>
    <submittedName>
        <fullName evidence="6">TetR/AcrR family transcriptional regulator</fullName>
    </submittedName>
</protein>
<dbReference type="InterPro" id="IPR050109">
    <property type="entry name" value="HTH-type_TetR-like_transc_reg"/>
</dbReference>
<evidence type="ECO:0000313" key="7">
    <source>
        <dbReference type="Proteomes" id="UP001056035"/>
    </source>
</evidence>
<keyword evidence="7" id="KW-1185">Reference proteome</keyword>
<dbReference type="InterPro" id="IPR009057">
    <property type="entry name" value="Homeodomain-like_sf"/>
</dbReference>
<name>A0ABY5DYI9_9ACTN</name>
<evidence type="ECO:0000256" key="3">
    <source>
        <dbReference type="ARBA" id="ARBA00023163"/>
    </source>
</evidence>
<dbReference type="PANTHER" id="PTHR30055:SF234">
    <property type="entry name" value="HTH-TYPE TRANSCRIPTIONAL REGULATOR BETI"/>
    <property type="match status" value="1"/>
</dbReference>
<dbReference type="InterPro" id="IPR036271">
    <property type="entry name" value="Tet_transcr_reg_TetR-rel_C_sf"/>
</dbReference>
<sequence length="212" mass="23697">MSGADAREKRSRLSGEERREQILESARRVFVRSGLAGARTKDVAAEAGINEGLLYRHFASKDELFEAAVARPLEEAVAAMVESSGVPPQEFDAGGAVMRERTTQFIEDLLRAMEEIAPLLGIVLFGDVDVASEYYRERVAPSLKRVEDVVDAHRRAWAHRDFDVELVVHLVFGMAWFTVLADRFSDRKRDPRTTAETIASLIIDGLIERPPT</sequence>
<dbReference type="Proteomes" id="UP001056035">
    <property type="component" value="Chromosome"/>
</dbReference>
<keyword evidence="2 4" id="KW-0238">DNA-binding</keyword>
<accession>A0ABY5DYI9</accession>
<keyword evidence="1" id="KW-0805">Transcription regulation</keyword>
<dbReference type="PANTHER" id="PTHR30055">
    <property type="entry name" value="HTH-TYPE TRANSCRIPTIONAL REGULATOR RUTR"/>
    <property type="match status" value="1"/>
</dbReference>
<dbReference type="Gene3D" id="1.10.357.10">
    <property type="entry name" value="Tetracycline Repressor, domain 2"/>
    <property type="match status" value="1"/>
</dbReference>
<dbReference type="PRINTS" id="PR00455">
    <property type="entry name" value="HTHTETR"/>
</dbReference>
<evidence type="ECO:0000256" key="1">
    <source>
        <dbReference type="ARBA" id="ARBA00023015"/>
    </source>
</evidence>
<gene>
    <name evidence="6" type="ORF">NBH00_11170</name>
</gene>
<dbReference type="Gene3D" id="1.10.10.60">
    <property type="entry name" value="Homeodomain-like"/>
    <property type="match status" value="1"/>
</dbReference>
<evidence type="ECO:0000256" key="4">
    <source>
        <dbReference type="PROSITE-ProRule" id="PRU00335"/>
    </source>
</evidence>
<reference evidence="6 7" key="1">
    <citation type="submission" date="2022-06" db="EMBL/GenBank/DDBJ databases">
        <title>Paraconexibacter antarcticus.</title>
        <authorList>
            <person name="Kim C.S."/>
        </authorList>
    </citation>
    <scope>NUCLEOTIDE SEQUENCE [LARGE SCALE GENOMIC DNA]</scope>
    <source>
        <strain evidence="6 7">02-257</strain>
    </source>
</reference>
<dbReference type="RefSeq" id="WP_254573412.1">
    <property type="nucleotide sequence ID" value="NZ_CP098502.1"/>
</dbReference>
<dbReference type="SUPFAM" id="SSF48498">
    <property type="entry name" value="Tetracyclin repressor-like, C-terminal domain"/>
    <property type="match status" value="1"/>
</dbReference>
<feature type="DNA-binding region" description="H-T-H motif" evidence="4">
    <location>
        <begin position="39"/>
        <end position="58"/>
    </location>
</feature>
<dbReference type="PROSITE" id="PS50977">
    <property type="entry name" value="HTH_TETR_2"/>
    <property type="match status" value="1"/>
</dbReference>
<proteinExistence type="predicted"/>
<evidence type="ECO:0000259" key="5">
    <source>
        <dbReference type="PROSITE" id="PS50977"/>
    </source>
</evidence>
<dbReference type="EMBL" id="CP098502">
    <property type="protein sequence ID" value="UTI66746.1"/>
    <property type="molecule type" value="Genomic_DNA"/>
</dbReference>
<evidence type="ECO:0000313" key="6">
    <source>
        <dbReference type="EMBL" id="UTI66746.1"/>
    </source>
</evidence>
<feature type="domain" description="HTH tetR-type" evidence="5">
    <location>
        <begin position="16"/>
        <end position="76"/>
    </location>
</feature>
<keyword evidence="3" id="KW-0804">Transcription</keyword>
<organism evidence="6 7">
    <name type="scientific">Paraconexibacter antarcticus</name>
    <dbReference type="NCBI Taxonomy" id="2949664"/>
    <lineage>
        <taxon>Bacteria</taxon>
        <taxon>Bacillati</taxon>
        <taxon>Actinomycetota</taxon>
        <taxon>Thermoleophilia</taxon>
        <taxon>Solirubrobacterales</taxon>
        <taxon>Paraconexibacteraceae</taxon>
        <taxon>Paraconexibacter</taxon>
    </lineage>
</organism>